<dbReference type="PROSITE" id="PS50109">
    <property type="entry name" value="HIS_KIN"/>
    <property type="match status" value="2"/>
</dbReference>
<dbReference type="SUPFAM" id="SSF55785">
    <property type="entry name" value="PYP-like sensor domain (PAS domain)"/>
    <property type="match status" value="5"/>
</dbReference>
<dbReference type="InterPro" id="IPR035965">
    <property type="entry name" value="PAS-like_dom_sf"/>
</dbReference>
<dbReference type="SMART" id="SM00388">
    <property type="entry name" value="HisKA"/>
    <property type="match status" value="2"/>
</dbReference>
<evidence type="ECO:0000256" key="17">
    <source>
        <dbReference type="SAM" id="Coils"/>
    </source>
</evidence>
<dbReference type="SUPFAM" id="SSF47384">
    <property type="entry name" value="Homodimeric domain of signal transducing histidine kinase"/>
    <property type="match status" value="2"/>
</dbReference>
<evidence type="ECO:0000256" key="16">
    <source>
        <dbReference type="PROSITE-ProRule" id="PRU00169"/>
    </source>
</evidence>
<sequence length="1327" mass="151593">MTSDHSWKHRKKSTASQHQESEKRWQFSLEEAGVGFWEWHVAENRIHRSPQLLKMFQLEPDDLGELPHTWRQRIHPEDQPRFLENLRLNREEKRIYFEDEYRVQRKNGSYAWILDKGKVVETDATGNPRLVFGYVTDITRQKRAEEALRAERNLFTNGPTIIFRWKNDPAWPMVEVSPNVIQTFGYTREELLKSIKSYTALIHPEDLPKLERQALNRFNRESDQSTVFYYRILSKSQRPVWVMETAARHYHSEEDAFEILGYVNDITPLIEAEQSLAVKTVELDTFFQVSRELACVMDENRYFIKVNKAWKKILGYEAKELVGRHCTAFMPSDDEGWRTRLKALQHEGEKVFAGHVNRYCDTSGNIHYIEWQMTTHDGKIYASGRDITDQLFSMDQLKKTETRLRKIMNNMEAVVLVVDRDSDEILFLNQKARQLFGPLEGEKSTSAIWQRMQQNPSLPIGPGKEKTRETTAFRDDQGRWYEVRQSEIEWIDGRQVNLVVKMDMTEMKEIQEAYQQSEREKEVLLQAIPDSLFVNDLEGNCLQQYLKREPDLAHYETPAHLSQFFSDAFTQTILEKYRQAVREKTMMPLEYSIDFPDKTRHYETRIVALDDQRVLSVERDVTSAREMQEATQMALRSAEAANQAKSRFLANMSHEIRTPLNGIVGNLDLLAETVLNETQQRHIHSVNAFIEILLHTVNDILDISKIEAGHMQLEERPFQLVAETQQVMEGFASFAKNRNNQLIFQAEPYLPEWVIGDVVRYKQVLNNLISNALKFTHKGEVILSLVSTYQTVDEVGLCIDVEDTGIGIEADQLEMLFEAFIQADLSTTRQYGGTGLGLAITRQLVQMMNGHLSVESQPGKGSRFSVSLSLLRAAPLQKGTEEGAGEGEGKNRYRFAGTVPPSPPDAAEQQQEKISDFNGKAAFIAGMSHELRTPLNAILGMTEALLDEVCGPLTEKQVRSLKTIETSGRHLLEMINEILDTAKISLGKLTIQQEPVALKTLCESIIRNIEAKAASKKVIVAFEYDETVNIIHADGRRLKQALQNLLANALKFSETGDHMGLTVEKDNVNNQLKIIVWDQGIGIAAEDLTLIFNPFTQVENSLNRRFEGAGLGLSLAKGIIEQHGGSLEVESIAGKGSRFIMHLPLEKSVARTSLKDTWKETGPGFQENEPTASAQEPFRRPEDFPPPVILLAEDQEANIETFCQYLEQQHWQLMVARNGKEAVEKAIKHLPDLILMDMHMPEMDGFEAIRHIRNHPRLGQIPIIALTALAMSSDRERCLAAGADTYLSKPVRLKELKQIIQWTLEKKDQDFAGKGADRDESIPPADH</sequence>
<proteinExistence type="inferred from homology"/>
<name>A0AA46AJ45_9CLOT</name>
<dbReference type="PANTHER" id="PTHR43047:SF63">
    <property type="entry name" value="HISTIDINE KINASE"/>
    <property type="match status" value="1"/>
</dbReference>
<dbReference type="InterPro" id="IPR000700">
    <property type="entry name" value="PAS-assoc_C"/>
</dbReference>
<keyword evidence="12" id="KW-0902">Two-component regulatory system</keyword>
<dbReference type="RefSeq" id="WP_283409340.1">
    <property type="nucleotide sequence ID" value="NZ_FXUF01000007.1"/>
</dbReference>
<evidence type="ECO:0000256" key="7">
    <source>
        <dbReference type="ARBA" id="ARBA00022553"/>
    </source>
</evidence>
<dbReference type="Gene3D" id="1.10.287.130">
    <property type="match status" value="2"/>
</dbReference>
<dbReference type="Gene3D" id="3.30.565.10">
    <property type="entry name" value="Histidine kinase-like ATPase, C-terminal domain"/>
    <property type="match status" value="2"/>
</dbReference>
<dbReference type="InterPro" id="IPR011006">
    <property type="entry name" value="CheY-like_superfamily"/>
</dbReference>
<comment type="subcellular location">
    <subcellularLocation>
        <location evidence="2">Cell membrane</location>
    </subcellularLocation>
</comment>
<gene>
    <name evidence="23" type="ORF">SAMN06296020_1079</name>
</gene>
<dbReference type="InterPro" id="IPR000014">
    <property type="entry name" value="PAS"/>
</dbReference>
<keyword evidence="10" id="KW-0418">Kinase</keyword>
<dbReference type="Pfam" id="PF00512">
    <property type="entry name" value="HisKA"/>
    <property type="match status" value="2"/>
</dbReference>
<dbReference type="SUPFAM" id="SSF55874">
    <property type="entry name" value="ATPase domain of HSP90 chaperone/DNA topoisomerase II/histidine kinase"/>
    <property type="match status" value="2"/>
</dbReference>
<dbReference type="Pfam" id="PF13188">
    <property type="entry name" value="PAS_8"/>
    <property type="match status" value="1"/>
</dbReference>
<evidence type="ECO:0000256" key="14">
    <source>
        <dbReference type="ARBA" id="ARBA00024867"/>
    </source>
</evidence>
<dbReference type="NCBIfam" id="TIGR00229">
    <property type="entry name" value="sensory_box"/>
    <property type="match status" value="4"/>
</dbReference>
<evidence type="ECO:0000313" key="24">
    <source>
        <dbReference type="Proteomes" id="UP001158066"/>
    </source>
</evidence>
<comment type="caution">
    <text evidence="23">The sequence shown here is derived from an EMBL/GenBank/DDBJ whole genome shotgun (WGS) entry which is preliminary data.</text>
</comment>
<feature type="domain" description="PAC" evidence="22">
    <location>
        <begin position="97"/>
        <end position="150"/>
    </location>
</feature>
<dbReference type="InterPro" id="IPR013655">
    <property type="entry name" value="PAS_fold_3"/>
</dbReference>
<dbReference type="PROSITE" id="PS50113">
    <property type="entry name" value="PAC"/>
    <property type="match status" value="2"/>
</dbReference>
<feature type="domain" description="PAS" evidence="21">
    <location>
        <begin position="296"/>
        <end position="348"/>
    </location>
</feature>
<comment type="function">
    <text evidence="14">May play the central regulatory role in sporulation. It may be an element of the effector pathway responsible for the activation of sporulation genes in response to nutritional stress. Spo0A may act in concert with spo0H (a sigma factor) to control the expression of some genes that are critical to the sporulation process.</text>
</comment>
<evidence type="ECO:0000256" key="4">
    <source>
        <dbReference type="ARBA" id="ARBA00012438"/>
    </source>
</evidence>
<dbReference type="SMART" id="SM00086">
    <property type="entry name" value="PAC"/>
    <property type="match status" value="2"/>
</dbReference>
<dbReference type="Pfam" id="PF02518">
    <property type="entry name" value="HATPase_c"/>
    <property type="match status" value="2"/>
</dbReference>
<feature type="modified residue" description="4-aspartylphosphate" evidence="16">
    <location>
        <position position="1237"/>
    </location>
</feature>
<evidence type="ECO:0000256" key="13">
    <source>
        <dbReference type="ARBA" id="ARBA00023136"/>
    </source>
</evidence>
<keyword evidence="11" id="KW-0067">ATP-binding</keyword>
<dbReference type="Gene3D" id="3.40.50.2300">
    <property type="match status" value="1"/>
</dbReference>
<feature type="region of interest" description="Disordered" evidence="18">
    <location>
        <begin position="1"/>
        <end position="22"/>
    </location>
</feature>
<evidence type="ECO:0000259" key="22">
    <source>
        <dbReference type="PROSITE" id="PS50113"/>
    </source>
</evidence>
<dbReference type="SMART" id="SM00387">
    <property type="entry name" value="HATPase_c"/>
    <property type="match status" value="2"/>
</dbReference>
<evidence type="ECO:0000256" key="15">
    <source>
        <dbReference type="ARBA" id="ARBA00074306"/>
    </source>
</evidence>
<evidence type="ECO:0000256" key="11">
    <source>
        <dbReference type="ARBA" id="ARBA00022840"/>
    </source>
</evidence>
<dbReference type="InterPro" id="IPR036890">
    <property type="entry name" value="HATPase_C_sf"/>
</dbReference>
<keyword evidence="7 16" id="KW-0597">Phosphoprotein</keyword>
<evidence type="ECO:0000256" key="18">
    <source>
        <dbReference type="SAM" id="MobiDB-lite"/>
    </source>
</evidence>
<comment type="catalytic activity">
    <reaction evidence="1">
        <text>ATP + protein L-histidine = ADP + protein N-phospho-L-histidine.</text>
        <dbReference type="EC" id="2.7.13.3"/>
    </reaction>
</comment>
<feature type="domain" description="PAS" evidence="21">
    <location>
        <begin position="400"/>
        <end position="437"/>
    </location>
</feature>
<evidence type="ECO:0000256" key="2">
    <source>
        <dbReference type="ARBA" id="ARBA00004236"/>
    </source>
</evidence>
<dbReference type="GO" id="GO:0000155">
    <property type="term" value="F:phosphorelay sensor kinase activity"/>
    <property type="evidence" value="ECO:0007669"/>
    <property type="project" value="InterPro"/>
</dbReference>
<dbReference type="GO" id="GO:0005886">
    <property type="term" value="C:plasma membrane"/>
    <property type="evidence" value="ECO:0007669"/>
    <property type="project" value="UniProtKB-SubCell"/>
</dbReference>
<dbReference type="InterPro" id="IPR003594">
    <property type="entry name" value="HATPase_dom"/>
</dbReference>
<dbReference type="PROSITE" id="PS50112">
    <property type="entry name" value="PAS"/>
    <property type="match status" value="3"/>
</dbReference>
<feature type="domain" description="Response regulatory" evidence="20">
    <location>
        <begin position="1188"/>
        <end position="1304"/>
    </location>
</feature>
<dbReference type="CDD" id="cd00130">
    <property type="entry name" value="PAS"/>
    <property type="match status" value="3"/>
</dbReference>
<feature type="domain" description="Histidine kinase" evidence="19">
    <location>
        <begin position="926"/>
        <end position="1147"/>
    </location>
</feature>
<keyword evidence="13" id="KW-0472">Membrane</keyword>
<dbReference type="CDD" id="cd16922">
    <property type="entry name" value="HATPase_EvgS-ArcB-TorS-like"/>
    <property type="match status" value="2"/>
</dbReference>
<dbReference type="InterPro" id="IPR001610">
    <property type="entry name" value="PAC"/>
</dbReference>
<dbReference type="InterPro" id="IPR036097">
    <property type="entry name" value="HisK_dim/P_sf"/>
</dbReference>
<dbReference type="FunFam" id="3.30.565.10:FF:000010">
    <property type="entry name" value="Sensor histidine kinase RcsC"/>
    <property type="match status" value="1"/>
</dbReference>
<dbReference type="Proteomes" id="UP001158066">
    <property type="component" value="Unassembled WGS sequence"/>
</dbReference>
<feature type="domain" description="PAC" evidence="22">
    <location>
        <begin position="226"/>
        <end position="278"/>
    </location>
</feature>
<dbReference type="Pfam" id="PF00072">
    <property type="entry name" value="Response_reg"/>
    <property type="match status" value="1"/>
</dbReference>
<dbReference type="InterPro" id="IPR004358">
    <property type="entry name" value="Sig_transdc_His_kin-like_C"/>
</dbReference>
<feature type="coiled-coil region" evidence="17">
    <location>
        <begin position="500"/>
        <end position="527"/>
    </location>
</feature>
<dbReference type="PANTHER" id="PTHR43047">
    <property type="entry name" value="TWO-COMPONENT HISTIDINE PROTEIN KINASE"/>
    <property type="match status" value="1"/>
</dbReference>
<dbReference type="SUPFAM" id="SSF52172">
    <property type="entry name" value="CheY-like"/>
    <property type="match status" value="1"/>
</dbReference>
<evidence type="ECO:0000256" key="12">
    <source>
        <dbReference type="ARBA" id="ARBA00023012"/>
    </source>
</evidence>
<feature type="domain" description="PAS" evidence="21">
    <location>
        <begin position="173"/>
        <end position="222"/>
    </location>
</feature>
<evidence type="ECO:0000256" key="5">
    <source>
        <dbReference type="ARBA" id="ARBA00018672"/>
    </source>
</evidence>
<evidence type="ECO:0000259" key="20">
    <source>
        <dbReference type="PROSITE" id="PS50110"/>
    </source>
</evidence>
<dbReference type="PROSITE" id="PS50110">
    <property type="entry name" value="RESPONSE_REGULATORY"/>
    <property type="match status" value="1"/>
</dbReference>
<dbReference type="CDD" id="cd17546">
    <property type="entry name" value="REC_hyHK_CKI1_RcsC-like"/>
    <property type="match status" value="1"/>
</dbReference>
<dbReference type="SMART" id="SM00448">
    <property type="entry name" value="REC"/>
    <property type="match status" value="1"/>
</dbReference>
<evidence type="ECO:0000259" key="21">
    <source>
        <dbReference type="PROSITE" id="PS50112"/>
    </source>
</evidence>
<evidence type="ECO:0000313" key="23">
    <source>
        <dbReference type="EMBL" id="SMP57870.1"/>
    </source>
</evidence>
<dbReference type="SMART" id="SM00091">
    <property type="entry name" value="PAS"/>
    <property type="match status" value="4"/>
</dbReference>
<dbReference type="InterPro" id="IPR005467">
    <property type="entry name" value="His_kinase_dom"/>
</dbReference>
<feature type="domain" description="Histidine kinase" evidence="19">
    <location>
        <begin position="651"/>
        <end position="872"/>
    </location>
</feature>
<reference evidence="23" key="1">
    <citation type="submission" date="2017-05" db="EMBL/GenBank/DDBJ databases">
        <authorList>
            <person name="Varghese N."/>
            <person name="Submissions S."/>
        </authorList>
    </citation>
    <scope>NUCLEOTIDE SEQUENCE</scope>
    <source>
        <strain evidence="23">Su22</strain>
    </source>
</reference>
<dbReference type="InterPro" id="IPR013656">
    <property type="entry name" value="PAS_4"/>
</dbReference>
<organism evidence="23 24">
    <name type="scientific">Anoxynatronum buryatiense</name>
    <dbReference type="NCBI Taxonomy" id="489973"/>
    <lineage>
        <taxon>Bacteria</taxon>
        <taxon>Bacillati</taxon>
        <taxon>Bacillota</taxon>
        <taxon>Clostridia</taxon>
        <taxon>Eubacteriales</taxon>
        <taxon>Clostridiaceae</taxon>
        <taxon>Anoxynatronum</taxon>
    </lineage>
</organism>
<dbReference type="Pfam" id="PF08447">
    <property type="entry name" value="PAS_3"/>
    <property type="match status" value="2"/>
</dbReference>
<dbReference type="InterPro" id="IPR003661">
    <property type="entry name" value="HisK_dim/P_dom"/>
</dbReference>
<dbReference type="CDD" id="cd00082">
    <property type="entry name" value="HisKA"/>
    <property type="match status" value="2"/>
</dbReference>
<keyword evidence="17" id="KW-0175">Coiled coil</keyword>
<dbReference type="EMBL" id="FXUF01000007">
    <property type="protein sequence ID" value="SMP57870.1"/>
    <property type="molecule type" value="Genomic_DNA"/>
</dbReference>
<keyword evidence="9" id="KW-0547">Nucleotide-binding</keyword>
<evidence type="ECO:0000256" key="9">
    <source>
        <dbReference type="ARBA" id="ARBA00022741"/>
    </source>
</evidence>
<keyword evidence="8" id="KW-0808">Transferase</keyword>
<evidence type="ECO:0000256" key="8">
    <source>
        <dbReference type="ARBA" id="ARBA00022679"/>
    </source>
</evidence>
<dbReference type="InterPro" id="IPR001789">
    <property type="entry name" value="Sig_transdc_resp-reg_receiver"/>
</dbReference>
<keyword evidence="24" id="KW-1185">Reference proteome</keyword>
<evidence type="ECO:0000256" key="1">
    <source>
        <dbReference type="ARBA" id="ARBA00000085"/>
    </source>
</evidence>
<feature type="region of interest" description="Disordered" evidence="18">
    <location>
        <begin position="1159"/>
        <end position="1183"/>
    </location>
</feature>
<dbReference type="GO" id="GO:0009927">
    <property type="term" value="F:histidine phosphotransfer kinase activity"/>
    <property type="evidence" value="ECO:0007669"/>
    <property type="project" value="TreeGrafter"/>
</dbReference>
<evidence type="ECO:0000256" key="3">
    <source>
        <dbReference type="ARBA" id="ARBA00006402"/>
    </source>
</evidence>
<dbReference type="Pfam" id="PF08448">
    <property type="entry name" value="PAS_4"/>
    <property type="match status" value="1"/>
</dbReference>
<dbReference type="FunFam" id="3.30.565.10:FF:000023">
    <property type="entry name" value="PAS domain-containing sensor histidine kinase"/>
    <property type="match status" value="1"/>
</dbReference>
<protein>
    <recommendedName>
        <fullName evidence="15">Circadian input-output histidine kinase CikA</fullName>
        <ecNumber evidence="4">2.7.13.3</ecNumber>
    </recommendedName>
    <alternativeName>
        <fullName evidence="5">Stage 0 sporulation protein A homolog</fullName>
    </alternativeName>
</protein>
<evidence type="ECO:0000259" key="19">
    <source>
        <dbReference type="PROSITE" id="PS50109"/>
    </source>
</evidence>
<keyword evidence="6" id="KW-1003">Cell membrane</keyword>
<accession>A0AA46AJ45</accession>
<comment type="similarity">
    <text evidence="3">In the N-terminal section; belongs to the phytochrome family.</text>
</comment>
<dbReference type="EC" id="2.7.13.3" evidence="4"/>
<feature type="region of interest" description="Disordered" evidence="18">
    <location>
        <begin position="877"/>
        <end position="907"/>
    </location>
</feature>
<evidence type="ECO:0000256" key="10">
    <source>
        <dbReference type="ARBA" id="ARBA00022777"/>
    </source>
</evidence>
<dbReference type="Gene3D" id="3.30.450.20">
    <property type="entry name" value="PAS domain"/>
    <property type="match status" value="4"/>
</dbReference>
<evidence type="ECO:0000256" key="6">
    <source>
        <dbReference type="ARBA" id="ARBA00022475"/>
    </source>
</evidence>
<dbReference type="PRINTS" id="PR00344">
    <property type="entry name" value="BCTRLSENSOR"/>
</dbReference>
<dbReference type="GO" id="GO:0005524">
    <property type="term" value="F:ATP binding"/>
    <property type="evidence" value="ECO:0007669"/>
    <property type="project" value="UniProtKB-KW"/>
</dbReference>